<reference evidence="2 3" key="1">
    <citation type="journal article" date="2014" name="Genome Biol. Evol.">
        <title>The genome of the myxosporean Thelohanellus kitauei shows adaptations to nutrient acquisition within its fish host.</title>
        <authorList>
            <person name="Yang Y."/>
            <person name="Xiong J."/>
            <person name="Zhou Z."/>
            <person name="Huo F."/>
            <person name="Miao W."/>
            <person name="Ran C."/>
            <person name="Liu Y."/>
            <person name="Zhang J."/>
            <person name="Feng J."/>
            <person name="Wang M."/>
            <person name="Wang M."/>
            <person name="Wang L."/>
            <person name="Yao B."/>
        </authorList>
    </citation>
    <scope>NUCLEOTIDE SEQUENCE [LARGE SCALE GENOMIC DNA]</scope>
    <source>
        <strain evidence="2">Wuqing</strain>
    </source>
</reference>
<sequence length="140" mass="16470">MSYYINTIIHSESFKCHLVFLNSMWYLHRRIFDILTFNLKVILKNVIIFVQLYNNFFVIVCDFMLLNCNLIFAIHLSPSSTVMETCSLHFCPYACAMFNNLCIQVSIGINNYLERSCLMNIKSMEYMDLTYRSLALNKDA</sequence>
<keyword evidence="1" id="KW-1133">Transmembrane helix</keyword>
<evidence type="ECO:0000313" key="2">
    <source>
        <dbReference type="EMBL" id="KII63369.1"/>
    </source>
</evidence>
<feature type="transmembrane region" description="Helical" evidence="1">
    <location>
        <begin position="56"/>
        <end position="74"/>
    </location>
</feature>
<keyword evidence="3" id="KW-1185">Reference proteome</keyword>
<evidence type="ECO:0000256" key="1">
    <source>
        <dbReference type="SAM" id="Phobius"/>
    </source>
</evidence>
<accession>A0A0C2MG72</accession>
<evidence type="ECO:0000313" key="3">
    <source>
        <dbReference type="Proteomes" id="UP000031668"/>
    </source>
</evidence>
<name>A0A0C2MG72_THEKT</name>
<comment type="caution">
    <text evidence="2">The sequence shown here is derived from an EMBL/GenBank/DDBJ whole genome shotgun (WGS) entry which is preliminary data.</text>
</comment>
<keyword evidence="1" id="KW-0812">Transmembrane</keyword>
<protein>
    <submittedName>
        <fullName evidence="2">Uncharacterized protein</fullName>
    </submittedName>
</protein>
<gene>
    <name evidence="2" type="ORF">RF11_05767</name>
</gene>
<proteinExistence type="predicted"/>
<keyword evidence="1" id="KW-0472">Membrane</keyword>
<dbReference type="AlphaFoldDB" id="A0A0C2MG72"/>
<dbReference type="EMBL" id="JWZT01004682">
    <property type="protein sequence ID" value="KII63369.1"/>
    <property type="molecule type" value="Genomic_DNA"/>
</dbReference>
<dbReference type="Proteomes" id="UP000031668">
    <property type="component" value="Unassembled WGS sequence"/>
</dbReference>
<organism evidence="2 3">
    <name type="scientific">Thelohanellus kitauei</name>
    <name type="common">Myxosporean</name>
    <dbReference type="NCBI Taxonomy" id="669202"/>
    <lineage>
        <taxon>Eukaryota</taxon>
        <taxon>Metazoa</taxon>
        <taxon>Cnidaria</taxon>
        <taxon>Myxozoa</taxon>
        <taxon>Myxosporea</taxon>
        <taxon>Bivalvulida</taxon>
        <taxon>Platysporina</taxon>
        <taxon>Myxobolidae</taxon>
        <taxon>Thelohanellus</taxon>
    </lineage>
</organism>